<dbReference type="AlphaFoldDB" id="A0A848J1V7"/>
<dbReference type="InterPro" id="IPR050300">
    <property type="entry name" value="GDXG_lipolytic_enzyme"/>
</dbReference>
<sequence>MKVINSGGVNRIVKCLLINCLFCLFSFFAISQEYQYPRDTSYTIHSAYLKIKKKYPQVTQVSASNPETIFEKRDLVYSFQSRSLKLDFYSPKNISGKTPAILIVFGGGWKSGQKENLRPMAQRLATAGYVCVVPEYRLSPEAIFPAAVYDLKEAIKWIKSESGNLNIDTNKIAVLGCSAGAQLATLVAVTPDNSKLESPHSKIKFSTRVNAMVNIDGIVAFIHPESEEGKVAGEWLGGNQVEAHENWELASPLTHVDSTSPPILYINSSIPRFHAGRDDMIKILQQENIYFEVHTFDNSPHSFWHVNPWFEPTSQLVINFLIKVFEN</sequence>
<gene>
    <name evidence="4" type="ORF">HH304_14935</name>
</gene>
<proteinExistence type="predicted"/>
<dbReference type="InterPro" id="IPR049492">
    <property type="entry name" value="BD-FAE-like_dom"/>
</dbReference>
<dbReference type="PANTHER" id="PTHR48081">
    <property type="entry name" value="AB HYDROLASE SUPERFAMILY PROTEIN C4A8.06C"/>
    <property type="match status" value="1"/>
</dbReference>
<keyword evidence="2" id="KW-0472">Membrane</keyword>
<evidence type="ECO:0000313" key="5">
    <source>
        <dbReference type="Proteomes" id="UP000559010"/>
    </source>
</evidence>
<keyword evidence="2" id="KW-1133">Transmembrane helix</keyword>
<dbReference type="GO" id="GO:0016787">
    <property type="term" value="F:hydrolase activity"/>
    <property type="evidence" value="ECO:0007669"/>
    <property type="project" value="UniProtKB-KW"/>
</dbReference>
<feature type="domain" description="BD-FAE-like" evidence="3">
    <location>
        <begin position="86"/>
        <end position="267"/>
    </location>
</feature>
<evidence type="ECO:0000256" key="1">
    <source>
        <dbReference type="ARBA" id="ARBA00022801"/>
    </source>
</evidence>
<dbReference type="Proteomes" id="UP000559010">
    <property type="component" value="Unassembled WGS sequence"/>
</dbReference>
<dbReference type="Pfam" id="PF20434">
    <property type="entry name" value="BD-FAE"/>
    <property type="match status" value="1"/>
</dbReference>
<comment type="caution">
    <text evidence="4">The sequence shown here is derived from an EMBL/GenBank/DDBJ whole genome shotgun (WGS) entry which is preliminary data.</text>
</comment>
<keyword evidence="5" id="KW-1185">Reference proteome</keyword>
<keyword evidence="2" id="KW-0812">Transmembrane</keyword>
<organism evidence="4 5">
    <name type="scientific">Marinigracilibium pacificum</name>
    <dbReference type="NCBI Taxonomy" id="2729599"/>
    <lineage>
        <taxon>Bacteria</taxon>
        <taxon>Pseudomonadati</taxon>
        <taxon>Bacteroidota</taxon>
        <taxon>Cytophagia</taxon>
        <taxon>Cytophagales</taxon>
        <taxon>Flammeovirgaceae</taxon>
        <taxon>Marinigracilibium</taxon>
    </lineage>
</organism>
<accession>A0A848J1V7</accession>
<dbReference type="Gene3D" id="3.40.50.1820">
    <property type="entry name" value="alpha/beta hydrolase"/>
    <property type="match status" value="1"/>
</dbReference>
<feature type="transmembrane region" description="Helical" evidence="2">
    <location>
        <begin position="12"/>
        <end position="30"/>
    </location>
</feature>
<evidence type="ECO:0000259" key="3">
    <source>
        <dbReference type="Pfam" id="PF20434"/>
    </source>
</evidence>
<reference evidence="4 5" key="1">
    <citation type="submission" date="2020-04" db="EMBL/GenBank/DDBJ databases">
        <title>Flammeovirgaceae bacterium KN852 isolated from deep sea.</title>
        <authorList>
            <person name="Zhang D.-C."/>
        </authorList>
    </citation>
    <scope>NUCLEOTIDE SEQUENCE [LARGE SCALE GENOMIC DNA]</scope>
    <source>
        <strain evidence="4 5">KN852</strain>
    </source>
</reference>
<evidence type="ECO:0000256" key="2">
    <source>
        <dbReference type="SAM" id="Phobius"/>
    </source>
</evidence>
<dbReference type="InterPro" id="IPR029058">
    <property type="entry name" value="AB_hydrolase_fold"/>
</dbReference>
<dbReference type="RefSeq" id="WP_169683060.1">
    <property type="nucleotide sequence ID" value="NZ_JABBNU010000009.1"/>
</dbReference>
<protein>
    <submittedName>
        <fullName evidence="4">Alpha/beta hydrolase</fullName>
    </submittedName>
</protein>
<dbReference type="EMBL" id="JABBNU010000009">
    <property type="protein sequence ID" value="NMM49701.1"/>
    <property type="molecule type" value="Genomic_DNA"/>
</dbReference>
<evidence type="ECO:0000313" key="4">
    <source>
        <dbReference type="EMBL" id="NMM49701.1"/>
    </source>
</evidence>
<dbReference type="SUPFAM" id="SSF53474">
    <property type="entry name" value="alpha/beta-Hydrolases"/>
    <property type="match status" value="1"/>
</dbReference>
<name>A0A848J1V7_9BACT</name>
<keyword evidence="1 4" id="KW-0378">Hydrolase</keyword>